<dbReference type="SMART" id="SM00418">
    <property type="entry name" value="HTH_ARSR"/>
    <property type="match status" value="1"/>
</dbReference>
<dbReference type="InterPro" id="IPR036388">
    <property type="entry name" value="WH-like_DNA-bd_sf"/>
</dbReference>
<dbReference type="InterPro" id="IPR036390">
    <property type="entry name" value="WH_DNA-bd_sf"/>
</dbReference>
<dbReference type="eggNOG" id="COG0640">
    <property type="taxonomic scope" value="Bacteria"/>
</dbReference>
<accession>K0EXV9</accession>
<evidence type="ECO:0000259" key="4">
    <source>
        <dbReference type="PROSITE" id="PS50987"/>
    </source>
</evidence>
<dbReference type="InterPro" id="IPR001845">
    <property type="entry name" value="HTH_ArsR_DNA-bd_dom"/>
</dbReference>
<dbReference type="GO" id="GO:0003700">
    <property type="term" value="F:DNA-binding transcription factor activity"/>
    <property type="evidence" value="ECO:0007669"/>
    <property type="project" value="InterPro"/>
</dbReference>
<evidence type="ECO:0000313" key="6">
    <source>
        <dbReference type="Proteomes" id="UP000006304"/>
    </source>
</evidence>
<dbReference type="SUPFAM" id="SSF46785">
    <property type="entry name" value="Winged helix' DNA-binding domain"/>
    <property type="match status" value="1"/>
</dbReference>
<protein>
    <submittedName>
        <fullName evidence="5">ArsR family transcriptional regulator</fullName>
    </submittedName>
</protein>
<keyword evidence="2" id="KW-0238">DNA-binding</keyword>
<dbReference type="InterPro" id="IPR011991">
    <property type="entry name" value="ArsR-like_HTH"/>
</dbReference>
<evidence type="ECO:0000313" key="5">
    <source>
        <dbReference type="EMBL" id="AFU01889.1"/>
    </source>
</evidence>
<dbReference type="Proteomes" id="UP000006304">
    <property type="component" value="Chromosome"/>
</dbReference>
<dbReference type="NCBIfam" id="NF033788">
    <property type="entry name" value="HTH_metalloreg"/>
    <property type="match status" value="1"/>
</dbReference>
<dbReference type="Gene3D" id="1.10.10.10">
    <property type="entry name" value="Winged helix-like DNA-binding domain superfamily/Winged helix DNA-binding domain"/>
    <property type="match status" value="1"/>
</dbReference>
<dbReference type="KEGG" id="nbr:O3I_019650"/>
<keyword evidence="6" id="KW-1185">Reference proteome</keyword>
<dbReference type="InterPro" id="IPR051011">
    <property type="entry name" value="Metal_resp_trans_reg"/>
</dbReference>
<keyword evidence="3" id="KW-0804">Transcription</keyword>
<dbReference type="PANTHER" id="PTHR43132">
    <property type="entry name" value="ARSENICAL RESISTANCE OPERON REPRESSOR ARSR-RELATED"/>
    <property type="match status" value="1"/>
</dbReference>
<feature type="domain" description="HTH arsR-type" evidence="4">
    <location>
        <begin position="32"/>
        <end position="126"/>
    </location>
</feature>
<dbReference type="EMBL" id="CP003876">
    <property type="protein sequence ID" value="AFU01889.1"/>
    <property type="molecule type" value="Genomic_DNA"/>
</dbReference>
<keyword evidence="1" id="KW-0805">Transcription regulation</keyword>
<dbReference type="AlphaFoldDB" id="K0EXV9"/>
<gene>
    <name evidence="5" type="ORF">O3I_019650</name>
</gene>
<reference evidence="5 6" key="1">
    <citation type="journal article" date="2012" name="J. Bacteriol.">
        <title>Complete genome sequence of Nocardia brasiliensis HUJEG-1.</title>
        <authorList>
            <person name="Vera-Cabrera L."/>
            <person name="Ortiz-Lopez R."/>
            <person name="Elizondo-Gonzalez R."/>
            <person name="Perez-Maya A.A."/>
            <person name="Ocampo-Candiani J."/>
        </authorList>
    </citation>
    <scope>NUCLEOTIDE SEQUENCE [LARGE SCALE GENOMIC DNA]</scope>
    <source>
        <strain evidence="6">ATCC 700358</strain>
    </source>
</reference>
<dbReference type="HOGENOM" id="CLU_097806_7_2_11"/>
<sequence length="136" mass="14651">MFVNQLRKYSTPCHATVRLEADVTEHGEPDLIPAAELQDAAAVFGMLAATARLQILWLLSQGDRDVGTLATEIGQTVPAVSQHLAKLRLAGLVNMRKAGRRNVYSIADSGIADIVRLAFRHHRLRGGTLPGSATQG</sequence>
<dbReference type="PRINTS" id="PR00778">
    <property type="entry name" value="HTHARSR"/>
</dbReference>
<dbReference type="Pfam" id="PF01022">
    <property type="entry name" value="HTH_5"/>
    <property type="match status" value="1"/>
</dbReference>
<dbReference type="GO" id="GO:0003677">
    <property type="term" value="F:DNA binding"/>
    <property type="evidence" value="ECO:0007669"/>
    <property type="project" value="UniProtKB-KW"/>
</dbReference>
<proteinExistence type="predicted"/>
<organism evidence="5 6">
    <name type="scientific">Nocardia brasiliensis (strain ATCC 700358 / HUJEG-1)</name>
    <dbReference type="NCBI Taxonomy" id="1133849"/>
    <lineage>
        <taxon>Bacteria</taxon>
        <taxon>Bacillati</taxon>
        <taxon>Actinomycetota</taxon>
        <taxon>Actinomycetes</taxon>
        <taxon>Mycobacteriales</taxon>
        <taxon>Nocardiaceae</taxon>
        <taxon>Nocardia</taxon>
    </lineage>
</organism>
<name>K0EXV9_NOCB7</name>
<evidence type="ECO:0000256" key="1">
    <source>
        <dbReference type="ARBA" id="ARBA00023015"/>
    </source>
</evidence>
<evidence type="ECO:0000256" key="3">
    <source>
        <dbReference type="ARBA" id="ARBA00023163"/>
    </source>
</evidence>
<dbReference type="CDD" id="cd00090">
    <property type="entry name" value="HTH_ARSR"/>
    <property type="match status" value="1"/>
</dbReference>
<dbReference type="PROSITE" id="PS50987">
    <property type="entry name" value="HTH_ARSR_2"/>
    <property type="match status" value="1"/>
</dbReference>
<evidence type="ECO:0000256" key="2">
    <source>
        <dbReference type="ARBA" id="ARBA00023125"/>
    </source>
</evidence>
<dbReference type="PANTHER" id="PTHR43132:SF8">
    <property type="entry name" value="HTH-TYPE TRANSCRIPTIONAL REGULATOR KMTR"/>
    <property type="match status" value="1"/>
</dbReference>